<dbReference type="PROSITE" id="PS50082">
    <property type="entry name" value="WD_REPEATS_2"/>
    <property type="match status" value="17"/>
</dbReference>
<feature type="repeat" description="WD" evidence="5">
    <location>
        <begin position="1037"/>
        <end position="1068"/>
    </location>
</feature>
<feature type="compositionally biased region" description="Polar residues" evidence="8">
    <location>
        <begin position="284"/>
        <end position="296"/>
    </location>
</feature>
<dbReference type="EMBL" id="JAMXLR010000067">
    <property type="protein sequence ID" value="MCO6046168.1"/>
    <property type="molecule type" value="Genomic_DNA"/>
</dbReference>
<keyword evidence="3 6" id="KW-0547">Nucleotide-binding</keyword>
<dbReference type="SUPFAM" id="SSF50978">
    <property type="entry name" value="WD40 repeat-like"/>
    <property type="match status" value="3"/>
</dbReference>
<dbReference type="SMART" id="SM00220">
    <property type="entry name" value="S_TKc"/>
    <property type="match status" value="1"/>
</dbReference>
<feature type="compositionally biased region" description="Acidic residues" evidence="8">
    <location>
        <begin position="114"/>
        <end position="124"/>
    </location>
</feature>
<protein>
    <submittedName>
        <fullName evidence="10">Protein kinase</fullName>
    </submittedName>
</protein>
<feature type="repeat" description="WD" evidence="5">
    <location>
        <begin position="1570"/>
        <end position="1611"/>
    </location>
</feature>
<dbReference type="CDD" id="cd00200">
    <property type="entry name" value="WD40"/>
    <property type="match status" value="3"/>
</dbReference>
<dbReference type="InterPro" id="IPR011009">
    <property type="entry name" value="Kinase-like_dom_sf"/>
</dbReference>
<keyword evidence="2" id="KW-0677">Repeat</keyword>
<dbReference type="Gene3D" id="2.130.10.10">
    <property type="entry name" value="YVTN repeat-like/Quinoprotein amine dehydrogenase"/>
    <property type="match status" value="8"/>
</dbReference>
<reference evidence="10" key="1">
    <citation type="submission" date="2022-06" db="EMBL/GenBank/DDBJ databases">
        <title>Aeoliella straminimaris, a novel planctomycete from sediments.</title>
        <authorList>
            <person name="Vitorino I.R."/>
            <person name="Lage O.M."/>
        </authorList>
    </citation>
    <scope>NUCLEOTIDE SEQUENCE</scope>
    <source>
        <strain evidence="10">ICT_H6.2</strain>
    </source>
</reference>
<feature type="repeat" description="WD" evidence="5">
    <location>
        <begin position="950"/>
        <end position="991"/>
    </location>
</feature>
<dbReference type="InterPro" id="IPR000719">
    <property type="entry name" value="Prot_kinase_dom"/>
</dbReference>
<feature type="repeat" description="WD" evidence="5">
    <location>
        <begin position="1095"/>
        <end position="1136"/>
    </location>
</feature>
<feature type="repeat" description="WD" evidence="5">
    <location>
        <begin position="1739"/>
        <end position="1770"/>
    </location>
</feature>
<dbReference type="InterPro" id="IPR019775">
    <property type="entry name" value="WD40_repeat_CS"/>
</dbReference>
<comment type="caution">
    <text evidence="10">The sequence shown here is derived from an EMBL/GenBank/DDBJ whole genome shotgun (WGS) entry which is preliminary data.</text>
</comment>
<keyword evidence="4 6" id="KW-0067">ATP-binding</keyword>
<gene>
    <name evidence="10" type="ORF">NG895_19890</name>
</gene>
<organism evidence="10 11">
    <name type="scientific">Aeoliella straminimaris</name>
    <dbReference type="NCBI Taxonomy" id="2954799"/>
    <lineage>
        <taxon>Bacteria</taxon>
        <taxon>Pseudomonadati</taxon>
        <taxon>Planctomycetota</taxon>
        <taxon>Planctomycetia</taxon>
        <taxon>Pirellulales</taxon>
        <taxon>Lacipirellulaceae</taxon>
        <taxon>Aeoliella</taxon>
    </lineage>
</organism>
<feature type="repeat" description="WD" evidence="5">
    <location>
        <begin position="1184"/>
        <end position="1215"/>
    </location>
</feature>
<dbReference type="PROSITE" id="PS50011">
    <property type="entry name" value="PROTEIN_KINASE_DOM"/>
    <property type="match status" value="1"/>
</dbReference>
<dbReference type="InterPro" id="IPR015943">
    <property type="entry name" value="WD40/YVTN_repeat-like_dom_sf"/>
</dbReference>
<dbReference type="PRINTS" id="PR00320">
    <property type="entry name" value="GPROTEINBRPT"/>
</dbReference>
<dbReference type="InterPro" id="IPR017441">
    <property type="entry name" value="Protein_kinase_ATP_BS"/>
</dbReference>
<keyword evidence="11" id="KW-1185">Reference proteome</keyword>
<dbReference type="PANTHER" id="PTHR19879:SF9">
    <property type="entry name" value="TRANSCRIPTION INITIATION FACTOR TFIID SUBUNIT 5"/>
    <property type="match status" value="1"/>
</dbReference>
<dbReference type="Gene3D" id="1.10.510.10">
    <property type="entry name" value="Transferase(Phosphotransferase) domain 1"/>
    <property type="match status" value="1"/>
</dbReference>
<feature type="repeat" description="WD" evidence="5">
    <location>
        <begin position="1613"/>
        <end position="1654"/>
    </location>
</feature>
<dbReference type="SMART" id="SM00320">
    <property type="entry name" value="WD40"/>
    <property type="match status" value="21"/>
</dbReference>
<keyword evidence="7" id="KW-0175">Coiled coil</keyword>
<dbReference type="GO" id="GO:0005524">
    <property type="term" value="F:ATP binding"/>
    <property type="evidence" value="ECO:0007669"/>
    <property type="project" value="UniProtKB-UniRule"/>
</dbReference>
<accession>A0A9X2JIX2</accession>
<dbReference type="GO" id="GO:0004672">
    <property type="term" value="F:protein kinase activity"/>
    <property type="evidence" value="ECO:0007669"/>
    <property type="project" value="InterPro"/>
</dbReference>
<dbReference type="PANTHER" id="PTHR19879">
    <property type="entry name" value="TRANSCRIPTION INITIATION FACTOR TFIID"/>
    <property type="match status" value="1"/>
</dbReference>
<feature type="compositionally biased region" description="Basic and acidic residues" evidence="8">
    <location>
        <begin position="96"/>
        <end position="113"/>
    </location>
</feature>
<dbReference type="Pfam" id="PF00400">
    <property type="entry name" value="WD40"/>
    <property type="match status" value="19"/>
</dbReference>
<feature type="repeat" description="WD" evidence="5">
    <location>
        <begin position="1225"/>
        <end position="1266"/>
    </location>
</feature>
<dbReference type="InterPro" id="IPR008271">
    <property type="entry name" value="Ser/Thr_kinase_AS"/>
</dbReference>
<feature type="repeat" description="WD" evidence="5">
    <location>
        <begin position="1395"/>
        <end position="1436"/>
    </location>
</feature>
<evidence type="ECO:0000313" key="11">
    <source>
        <dbReference type="Proteomes" id="UP001155241"/>
    </source>
</evidence>
<evidence type="ECO:0000259" key="9">
    <source>
        <dbReference type="PROSITE" id="PS50011"/>
    </source>
</evidence>
<feature type="compositionally biased region" description="Basic and acidic residues" evidence="8">
    <location>
        <begin position="272"/>
        <end position="281"/>
    </location>
</feature>
<keyword evidence="10" id="KW-0418">Kinase</keyword>
<feature type="repeat" description="WD" evidence="5">
    <location>
        <begin position="1352"/>
        <end position="1393"/>
    </location>
</feature>
<dbReference type="InterPro" id="IPR036322">
    <property type="entry name" value="WD40_repeat_dom_sf"/>
</dbReference>
<feature type="repeat" description="WD" evidence="5">
    <location>
        <begin position="1137"/>
        <end position="1178"/>
    </location>
</feature>
<feature type="compositionally biased region" description="Basic and acidic residues" evidence="8">
    <location>
        <begin position="146"/>
        <end position="158"/>
    </location>
</feature>
<feature type="repeat" description="WD" evidence="5">
    <location>
        <begin position="1534"/>
        <end position="1568"/>
    </location>
</feature>
<evidence type="ECO:0000256" key="8">
    <source>
        <dbReference type="SAM" id="MobiDB-lite"/>
    </source>
</evidence>
<feature type="domain" description="Protein kinase" evidence="9">
    <location>
        <begin position="314"/>
        <end position="573"/>
    </location>
</feature>
<feature type="region of interest" description="Disordered" evidence="8">
    <location>
        <begin position="63"/>
        <end position="228"/>
    </location>
</feature>
<dbReference type="PROSITE" id="PS00678">
    <property type="entry name" value="WD_REPEATS_1"/>
    <property type="match status" value="9"/>
</dbReference>
<evidence type="ECO:0000256" key="7">
    <source>
        <dbReference type="SAM" id="Coils"/>
    </source>
</evidence>
<dbReference type="Proteomes" id="UP001155241">
    <property type="component" value="Unassembled WGS sequence"/>
</dbReference>
<evidence type="ECO:0000256" key="2">
    <source>
        <dbReference type="ARBA" id="ARBA00022737"/>
    </source>
</evidence>
<name>A0A9X2JIX2_9BACT</name>
<sequence>MPHCPHCERELDAQTMSGVVCPHCGGLLPLGDESLAGKETYELIPDDDSSDNVLDDIEATLDDDDGEATLPFGGTVEYQPPDAQQADDDQAIADEPDSKPPQDEKSTIDHADFEGDATVEDAEYTDSNVIDDLPQPEDDPSTTIDFHPDATMEFDPPKVSDPPDQPDKDDHSTVDYIDLEVPDSSESTVDEVVPDPGDGDDGPSATVDHVSDATMEFDPSAAAPHRSDATLDFDSDKTIDLAASNPELAEKMSSQWAGTIDLGTPQNQTIRQQDEEGEGKPKQRSTVPVKSRTMSEPSEGGNVAYIRPHDAPDYELLKQIGAGGMGVVYAARQSSIARTVAVKMLKPGGKEGADQRDKFISEAVVTGELDHPNIVPIYDLGSNDQGALFYSMKHVQGTPWEDVWKEKSLDENLNILLRVADAVAFAHARGVVHRDLKPENVMLGEFGEVLVMDWGLARVTQVFRSVGAIHQTGSLGGTPAYMAPEMARGPVEKIDHTSDIYLLGAILYELIGGRPPHSGRDVMQCLMAAAQNAIDPIEYVGELRDVALRAMSTEQSERYQTVKDFQEAVRTYLSHSESLVLASHAEHRLADARLEKDYQLFARAMYGFDESLALWSDNTKARELHETTVLEYAGLALANGDLDLSKSLLDKSNPAHAELLTQIRKAERERNSRQSLLKWSKRAVAALLVAIVGLGTYSYIEIAKGRKEALTQRDEAKRQEGIAKDNELLAVEKQKEAKASAQLAALKADEAAKARDVAENKRIEAEEARADALEQKRLAEIARNGAEKSEAKAQKARTAAEKAEDEKDYEAYVAGIGLAAAKIDENAYDFAKALLDDATPERRNWEWGRLGYLCQLSAAEYALGATVDAVAYSPDGRLIATGDRNGTVSVCMVEVGADRSKEIKLVFDSDVGQSVYSVAFSPNGNYLAAGTADGKIRIFGSSDGRLLRTLEGHTDGVLDVDFSSDSRQLVSASYDNTARVWDLASGNAIDTLAGHNWWVWSAKFSPENASIVTASQDSNAIVWQRDNSGKYQPTAYFTDHEGPVYTAAFSADGNYVATGGYDKTIRVWRPDQVGALDLASELQNSSDDNDVAIVLTGHDAAVRSVAFGPAGRTLLSGSHDNTLRLWDLEQAKELKALRGHGSRVESVAFGPEGKLAASGSQDGTLRVWDVAGYAESNTLGSKTLAGHADAVLAARFTPNGRVLTASRDRTARLWDADGDVLAKFAQGHDYLASTAVFFDAGRRLATGAGDNTVRIWDVGTGAELQVFRGTGRVGTVAIDAASQWLATGGANNTAQWWDLTTGQRLAQLQGHEAEVTAAAFDPELALLATGDDRGEIRLWELDGQQITLKNTLRGHNRSVTALEFDPSGNTLHSASGDNTCSAWNVATGEEMPGALLSHPQWVAAMDVSNDGRVVVTACEDGKTRVWDLDQGEVIAEASLDSGTATGVALSADAKQVLVTSSDNSSVWLWDVEDSPTVNLSQQPPIVTNRASGSLWSARFAPDGTRLVTIGGNDARMIDLATGEAGVRFSPHGAVAAVAISGDGQIVATGSWDGTAKLWDTASQQVLRQLVGGHTGHINSIDFSPDNSLVATASDDGTVRLWDITTGEVLPIAFKGHTGRVHSVRFSPDGRQLLTTSSDHTARLWDTETMQTLHVFAGHDFGVLCGEFSSDGQYVATGSEDNTARLWNTTTGELKTTMSGHTSAVTGVALTPDGQRLLTASQDTTAKLWDTRTGNEILTLSGHDQDLTSVDFSADGSTALSASRDGTAVLWPTIDWRKDKPLE</sequence>
<evidence type="ECO:0000313" key="10">
    <source>
        <dbReference type="EMBL" id="MCO6046168.1"/>
    </source>
</evidence>
<dbReference type="PROSITE" id="PS00108">
    <property type="entry name" value="PROTEIN_KINASE_ST"/>
    <property type="match status" value="1"/>
</dbReference>
<dbReference type="CDD" id="cd14014">
    <property type="entry name" value="STKc_PknB_like"/>
    <property type="match status" value="1"/>
</dbReference>
<feature type="repeat" description="WD" evidence="5">
    <location>
        <begin position="992"/>
        <end position="1024"/>
    </location>
</feature>
<evidence type="ECO:0000256" key="3">
    <source>
        <dbReference type="ARBA" id="ARBA00022741"/>
    </source>
</evidence>
<feature type="compositionally biased region" description="Acidic residues" evidence="8">
    <location>
        <begin position="177"/>
        <end position="201"/>
    </location>
</feature>
<feature type="repeat" description="WD" evidence="5">
    <location>
        <begin position="1308"/>
        <end position="1349"/>
    </location>
</feature>
<dbReference type="RefSeq" id="WP_252854283.1">
    <property type="nucleotide sequence ID" value="NZ_JAMXLR010000067.1"/>
</dbReference>
<feature type="repeat" description="WD" evidence="5">
    <location>
        <begin position="1697"/>
        <end position="1738"/>
    </location>
</feature>
<dbReference type="PROSITE" id="PS50294">
    <property type="entry name" value="WD_REPEATS_REGION"/>
    <property type="match status" value="16"/>
</dbReference>
<dbReference type="Gene3D" id="3.30.200.20">
    <property type="entry name" value="Phosphorylase Kinase, domain 1"/>
    <property type="match status" value="1"/>
</dbReference>
<feature type="repeat" description="WD" evidence="5">
    <location>
        <begin position="915"/>
        <end position="949"/>
    </location>
</feature>
<evidence type="ECO:0000256" key="1">
    <source>
        <dbReference type="ARBA" id="ARBA00022574"/>
    </source>
</evidence>
<feature type="compositionally biased region" description="Acidic residues" evidence="8">
    <location>
        <begin position="85"/>
        <end position="95"/>
    </location>
</feature>
<feature type="coiled-coil region" evidence="7">
    <location>
        <begin position="748"/>
        <end position="806"/>
    </location>
</feature>
<dbReference type="InterPro" id="IPR001680">
    <property type="entry name" value="WD40_rpt"/>
</dbReference>
<evidence type="ECO:0000256" key="5">
    <source>
        <dbReference type="PROSITE-ProRule" id="PRU00221"/>
    </source>
</evidence>
<feature type="region of interest" description="Disordered" evidence="8">
    <location>
        <begin position="256"/>
        <end position="303"/>
    </location>
</feature>
<dbReference type="PROSITE" id="PS00107">
    <property type="entry name" value="PROTEIN_KINASE_ATP"/>
    <property type="match status" value="1"/>
</dbReference>
<dbReference type="InterPro" id="IPR020472">
    <property type="entry name" value="WD40_PAC1"/>
</dbReference>
<evidence type="ECO:0000256" key="6">
    <source>
        <dbReference type="PROSITE-ProRule" id="PRU10141"/>
    </source>
</evidence>
<dbReference type="Pfam" id="PF00069">
    <property type="entry name" value="Pkinase"/>
    <property type="match status" value="1"/>
</dbReference>
<evidence type="ECO:0000256" key="4">
    <source>
        <dbReference type="ARBA" id="ARBA00022840"/>
    </source>
</evidence>
<feature type="binding site" evidence="6">
    <location>
        <position position="343"/>
    </location>
    <ligand>
        <name>ATP</name>
        <dbReference type="ChEBI" id="CHEBI:30616"/>
    </ligand>
</feature>
<keyword evidence="1 5" id="KW-0853">WD repeat</keyword>
<proteinExistence type="predicted"/>
<feature type="repeat" description="WD" evidence="5">
    <location>
        <begin position="1655"/>
        <end position="1696"/>
    </location>
</feature>
<dbReference type="SUPFAM" id="SSF56112">
    <property type="entry name" value="Protein kinase-like (PK-like)"/>
    <property type="match status" value="1"/>
</dbReference>
<keyword evidence="10" id="KW-0808">Transferase</keyword>